<accession>A0ABS8LV23</accession>
<dbReference type="Proteomes" id="UP001430700">
    <property type="component" value="Unassembled WGS sequence"/>
</dbReference>
<evidence type="ECO:0000313" key="2">
    <source>
        <dbReference type="Proteomes" id="UP001430700"/>
    </source>
</evidence>
<dbReference type="RefSeq" id="WP_229998408.1">
    <property type="nucleotide sequence ID" value="NZ_JAJJMN010000001.1"/>
</dbReference>
<keyword evidence="2" id="KW-1185">Reference proteome</keyword>
<proteinExistence type="predicted"/>
<gene>
    <name evidence="1" type="ORF">LNQ34_01325</name>
</gene>
<comment type="caution">
    <text evidence="1">The sequence shown here is derived from an EMBL/GenBank/DDBJ whole genome shotgun (WGS) entry which is preliminary data.</text>
</comment>
<evidence type="ECO:0000313" key="1">
    <source>
        <dbReference type="EMBL" id="MCC9016413.1"/>
    </source>
</evidence>
<organism evidence="1 2">
    <name type="scientific">Flavobacterium lipolyticum</name>
    <dbReference type="NCBI Taxonomy" id="2893754"/>
    <lineage>
        <taxon>Bacteria</taxon>
        <taxon>Pseudomonadati</taxon>
        <taxon>Bacteroidota</taxon>
        <taxon>Flavobacteriia</taxon>
        <taxon>Flavobacteriales</taxon>
        <taxon>Flavobacteriaceae</taxon>
        <taxon>Flavobacterium</taxon>
    </lineage>
</organism>
<sequence>MIKLQDHIDKPDSDLYLSSLAENYWNYLNPRTKKKNDYARGALVYKCKNLYANCDSANYVRDFANGSKTTAQRHKKFFMLLKKYKYKFLKQLIFCPPSDFNLLRTEILGVLFESDIFIRKGKKISQTPFGALLSDKLFDYKKFRSSEYCVKMYLDMGFLLSSCPYCNDRTVEIVKKNAAKGTVPQNIAYFDLDHFYPKSQNPFFALSFYNLIPSCSICNSKEKLDKTFSTTTHIHPYQTSFDDCYMFQFSSTVLLGIDNYEILINKKTTNDFENIMDFNLLNRYKNRVGSVKTMIRHYQNYHRTINNNRERELFVKYFTDPNPGVMYKKLILKGDRSKLYRDVIKGIDVDNIIGLAD</sequence>
<evidence type="ECO:0008006" key="3">
    <source>
        <dbReference type="Google" id="ProtNLM"/>
    </source>
</evidence>
<reference evidence="1" key="1">
    <citation type="submission" date="2021-11" db="EMBL/GenBank/DDBJ databases">
        <title>Description of novel Flavobacterium species.</title>
        <authorList>
            <person name="Saticioglu I.B."/>
            <person name="Ay H."/>
            <person name="Altun S."/>
            <person name="Duman M."/>
        </authorList>
    </citation>
    <scope>NUCLEOTIDE SEQUENCE</scope>
    <source>
        <strain evidence="1">F-126</strain>
    </source>
</reference>
<name>A0ABS8LV23_9FLAO</name>
<protein>
    <recommendedName>
        <fullName evidence="3">HNH nuclease domain-containing protein</fullName>
    </recommendedName>
</protein>
<dbReference type="Gene3D" id="1.10.30.50">
    <property type="match status" value="1"/>
</dbReference>
<dbReference type="EMBL" id="JAJJMN010000001">
    <property type="protein sequence ID" value="MCC9016413.1"/>
    <property type="molecule type" value="Genomic_DNA"/>
</dbReference>